<reference evidence="3" key="1">
    <citation type="submission" date="2022-11" db="EMBL/GenBank/DDBJ databases">
        <authorList>
            <person name="Morgan W.R."/>
            <person name="Tartar A."/>
        </authorList>
    </citation>
    <scope>NUCLEOTIDE SEQUENCE</scope>
    <source>
        <strain evidence="3">ARSEF 373</strain>
    </source>
</reference>
<reference evidence="3" key="2">
    <citation type="journal article" date="2023" name="Microbiol Resour">
        <title>Decontamination and Annotation of the Draft Genome Sequence of the Oomycete Lagenidium giganteum ARSEF 373.</title>
        <authorList>
            <person name="Morgan W.R."/>
            <person name="Tartar A."/>
        </authorList>
    </citation>
    <scope>NUCLEOTIDE SEQUENCE</scope>
    <source>
        <strain evidence="3">ARSEF 373</strain>
    </source>
</reference>
<name>A0AAV2YR00_9STRA</name>
<dbReference type="GO" id="GO:0005200">
    <property type="term" value="F:structural constituent of cytoskeleton"/>
    <property type="evidence" value="ECO:0007669"/>
    <property type="project" value="TreeGrafter"/>
</dbReference>
<gene>
    <name evidence="3" type="ORF">N0F65_006476</name>
</gene>
<dbReference type="SUPFAM" id="SSF101576">
    <property type="entry name" value="Supernatant protein factor (SPF), C-terminal domain"/>
    <property type="match status" value="1"/>
</dbReference>
<evidence type="ECO:0000256" key="2">
    <source>
        <dbReference type="SAM" id="MobiDB-lite"/>
    </source>
</evidence>
<feature type="coiled-coil region" evidence="1">
    <location>
        <begin position="1599"/>
        <end position="1626"/>
    </location>
</feature>
<accession>A0AAV2YR00</accession>
<sequence length="1629" mass="183964">MADVASTKVRTVADKLRLKAQEALARGNQAAATSLHESVEDLRRAAALLLEQQQQLAQVAARSGGGAHAEAELVLKLDRVEKMLLKKSDEMKQKGNEGAAHALSQSAASVAQGCALITSLQQTQTELQAERDGVQTELQQLYALVMGTKVASDKVTSGDVMRELKEMLVMREKITAAFPDAGGWEERLERLSTSQTNGEARHDDSVEKLAAAAALEEKYHQVCAQLHEMKVKLDEEVLKAQEDTKSFRNQSVAVAETLGAVKAAHGHEVAKLQQELERSRSDHQLALEEKDLQLAQLEQRADSWKEQFDAQVSLVDELRRTLAEEEEQRALKFQHDALLAERSEAEAAAAKAHEERVLELEQEIARLQASEADLNNAAMDAQVQLGSAISRHQENVDELQSEINSLKDQVASLRANEKDAASSNGSDRVSELEEEVTAMRERFHELEVASKSKLQATEQELEAARVEVENTRIRVTELTTELDTLQQHVKEVEQQASVAAGHGQSLEATIEALEEKCAKANSVLDQEKQLAADRLNQIESLQAQICERNEQLNTSMDNDAHAQEDTLRSLKLELENVTQVLDDTKRAMNEQHEQFQTRESHLKKQLAEWENERGKQLEVKINLLEQSLEDAKAVVAEQERQIEDYVRQSSLKSCDKLATNAFEEKVESLQQQVDELTDQLHTEKSTSTEQEEKITTLESQLTEVSKELRDHSALLKSASERLQHVRDIFKESAEPSSLISQLKAFQPTTLPQSLDILVQELIEHLVREETLHQQQREFEEKLKIANEENEQLKENVKTLKSVKEAHARETIESQSKEVEAARSRVTEIEKEFERYRLRSHAALKKVEKRAELLNVMKKENEQLQAKMNEKDTLCSKAESEAQRLQTMHNEVTQAALMLNEEFHQKTLQFNETSARFMKEISQVKAEHDRLVAELEASKGNIATLVQEKEDLATAKNELHEQETRERDAKIDELQSEVDKLTTELRTAVEEHEELEKLVLKRRQENEKQLATVATLQEQLREMSKTEGVAEEMEKLRAKIHDVETENASIVNAQQELEAKLEVANKRVVELEKEVESLQSDKSAAMERVDQLTIEERTIQSEKSALQTEVEKLSSELATMRHLQEQTHAESAQLASNGVELAHAHSEIEKLTAQLATANAMIQKQSQQEVSQASDQLRILEEEKAAKEAQILRLLEEMEVMTKQKSASQVKIESLQEQIAVLQSQTATRAADPATHGPNETDFAKDELIKELRKQLLATTEELDSIRQQEEDRQQRQEEDELREVVLSTQKKRDRELKRKQVKAIVSSYTKKVDEIVHELQGLLETHSSAFKEACDVRDHQSANTENDTPVTEDAELNHTAGAEAEFEEYLVMNSGVVIKAGASFSLPVICDKPGWRVVWKFSVKEDGADVGFALLDPSDKPIVIPSRLNQLHGVYDVKHANTRLLFEWDNTFSWLNEKTLDYHVSIQEPLSAEKKELQERIRKLEAAKKKLAKDDVILAGEITLRKQLEGAMDKLRTCGQEKDDHLRTIAARKSEILAEKTALQQEMDAMKADLSAALTEQDEIEDDTKRITKAWETVVSELEDAETTLHLSGGFAELAEAMGKKIEEIDLELEEFEKKRQALEKGTSA</sequence>
<feature type="coiled-coil region" evidence="1">
    <location>
        <begin position="768"/>
        <end position="894"/>
    </location>
</feature>
<dbReference type="Gene3D" id="1.10.287.1490">
    <property type="match status" value="2"/>
</dbReference>
<evidence type="ECO:0000313" key="4">
    <source>
        <dbReference type="Proteomes" id="UP001146120"/>
    </source>
</evidence>
<feature type="coiled-coil region" evidence="1">
    <location>
        <begin position="1467"/>
        <end position="1494"/>
    </location>
</feature>
<evidence type="ECO:0000313" key="3">
    <source>
        <dbReference type="EMBL" id="DAZ96430.1"/>
    </source>
</evidence>
<feature type="coiled-coil region" evidence="1">
    <location>
        <begin position="1533"/>
        <end position="1567"/>
    </location>
</feature>
<organism evidence="3 4">
    <name type="scientific">Lagenidium giganteum</name>
    <dbReference type="NCBI Taxonomy" id="4803"/>
    <lineage>
        <taxon>Eukaryota</taxon>
        <taxon>Sar</taxon>
        <taxon>Stramenopiles</taxon>
        <taxon>Oomycota</taxon>
        <taxon>Peronosporomycetes</taxon>
        <taxon>Pythiales</taxon>
        <taxon>Pythiaceae</taxon>
    </lineage>
</organism>
<proteinExistence type="predicted"/>
<evidence type="ECO:0000256" key="1">
    <source>
        <dbReference type="SAM" id="Coils"/>
    </source>
</evidence>
<dbReference type="InterPro" id="IPR036598">
    <property type="entry name" value="GOLD_dom_sf"/>
</dbReference>
<comment type="caution">
    <text evidence="3">The sequence shown here is derived from an EMBL/GenBank/DDBJ whole genome shotgun (WGS) entry which is preliminary data.</text>
</comment>
<feature type="coiled-coil region" evidence="1">
    <location>
        <begin position="269"/>
        <end position="721"/>
    </location>
</feature>
<dbReference type="PANTHER" id="PTHR47357">
    <property type="entry name" value="COP1-INTERACTIVE PROTEIN 1"/>
    <property type="match status" value="1"/>
</dbReference>
<protein>
    <recommendedName>
        <fullName evidence="5">GOLD domain-containing protein</fullName>
    </recommendedName>
</protein>
<dbReference type="Proteomes" id="UP001146120">
    <property type="component" value="Unassembled WGS sequence"/>
</dbReference>
<keyword evidence="1" id="KW-0175">Coiled coil</keyword>
<dbReference type="EMBL" id="DAKRPA010000167">
    <property type="protein sequence ID" value="DAZ96430.1"/>
    <property type="molecule type" value="Genomic_DNA"/>
</dbReference>
<feature type="region of interest" description="Disordered" evidence="2">
    <location>
        <begin position="1262"/>
        <end position="1282"/>
    </location>
</feature>
<keyword evidence="4" id="KW-1185">Reference proteome</keyword>
<dbReference type="GO" id="GO:0005856">
    <property type="term" value="C:cytoskeleton"/>
    <property type="evidence" value="ECO:0007669"/>
    <property type="project" value="TreeGrafter"/>
</dbReference>
<evidence type="ECO:0008006" key="5">
    <source>
        <dbReference type="Google" id="ProtNLM"/>
    </source>
</evidence>
<feature type="compositionally biased region" description="Basic and acidic residues" evidence="2">
    <location>
        <begin position="1263"/>
        <end position="1276"/>
    </location>
</feature>
<dbReference type="PANTHER" id="PTHR47357:SF1">
    <property type="entry name" value="SPINDLE POLE BODY COMPONENT 110"/>
    <property type="match status" value="1"/>
</dbReference>
<feature type="coiled-coil region" evidence="1">
    <location>
        <begin position="920"/>
        <end position="1224"/>
    </location>
</feature>
<dbReference type="Gene3D" id="2.60.120.680">
    <property type="entry name" value="GOLD domain"/>
    <property type="match status" value="1"/>
</dbReference>